<organism evidence="2 3">
    <name type="scientific">Dictyostelium purpureum</name>
    <name type="common">Slime mold</name>
    <dbReference type="NCBI Taxonomy" id="5786"/>
    <lineage>
        <taxon>Eukaryota</taxon>
        <taxon>Amoebozoa</taxon>
        <taxon>Evosea</taxon>
        <taxon>Eumycetozoa</taxon>
        <taxon>Dictyostelia</taxon>
        <taxon>Dictyosteliales</taxon>
        <taxon>Dictyosteliaceae</taxon>
        <taxon>Dictyostelium</taxon>
    </lineage>
</organism>
<accession>F0Z6A5</accession>
<dbReference type="EMBL" id="GL870941">
    <property type="protein sequence ID" value="EGC40617.1"/>
    <property type="molecule type" value="Genomic_DNA"/>
</dbReference>
<dbReference type="KEGG" id="dpp:DICPUDRAFT_25037"/>
<dbReference type="OMA" id="IDYSIFY"/>
<dbReference type="RefSeq" id="XP_003282953.1">
    <property type="nucleotide sequence ID" value="XM_003282905.1"/>
</dbReference>
<dbReference type="GeneID" id="10503306"/>
<evidence type="ECO:0000313" key="2">
    <source>
        <dbReference type="EMBL" id="EGC40617.1"/>
    </source>
</evidence>
<dbReference type="Proteomes" id="UP000001064">
    <property type="component" value="Unassembled WGS sequence"/>
</dbReference>
<sequence length="625" mass="72435">KKIMSNNQHCDTKCLEHPYQDIIWVCSTCPNNTPVCIDCIVEIHDGHRFKRLNDINLRNKIDQDFKNQTAPKIKNYLENNKKILDESNNQFKQIEDSYKNNLDKNLNIFKELKDIINEKENDIKELLKSKFKKNKNLKNKITTKIKNNNNIIFDAIYYNYCVNYNIDNNEFIKLLKLNHQCNNLLSNINNNNNDLPVYKDNQLIIKENNLYSIKDLINNYSEVLVKNLKTLKLCQKEFKIYREGYDISHLNIDSLAIGPTQCLPKAIPKKVTHLLLLDGFNQPLDFIQPSVQYLYLQNIKYQLTPDSIPETVQHLILLDGFNQPLKFIPPKIYCLNLQNIKYHLLLGPIPKTVTHLVLQDCFSHPLDFIPPDVEHLYLYNIKYQLTHNSIPASVKYLYLLKGFDQPLNFIPTTIKCLELGNIEFKLKPGSIPNHLTQITFSNGFSQRFTKGIIPGSTATIYMEDDLNFDGLPITIPATVSHLLLLDGFNQPLSFIPPTVQCLLLQNINYLLIPDSIPTTVTCLYLLDGFNQPLKFIPPTVECLYLYNIWYQLTPGSIPNHLTTLIFDNGFSQPFTKGIIPDSNTTVFLGDVKYPLKFDSISNPKQKIDYSIFYQHPIIKFPKYHK</sequence>
<dbReference type="VEuPathDB" id="AmoebaDB:DICPUDRAFT_25037"/>
<feature type="coiled-coil region" evidence="1">
    <location>
        <begin position="77"/>
        <end position="129"/>
    </location>
</feature>
<feature type="non-terminal residue" evidence="2">
    <location>
        <position position="625"/>
    </location>
</feature>
<evidence type="ECO:0000313" key="3">
    <source>
        <dbReference type="Proteomes" id="UP000001064"/>
    </source>
</evidence>
<evidence type="ECO:0000256" key="1">
    <source>
        <dbReference type="SAM" id="Coils"/>
    </source>
</evidence>
<keyword evidence="1" id="KW-0175">Coiled coil</keyword>
<reference evidence="3" key="1">
    <citation type="journal article" date="2011" name="Genome Biol.">
        <title>Comparative genomics of the social amoebae Dictyostelium discoideum and Dictyostelium purpureum.</title>
        <authorList>
            <consortium name="US DOE Joint Genome Institute (JGI-PGF)"/>
            <person name="Sucgang R."/>
            <person name="Kuo A."/>
            <person name="Tian X."/>
            <person name="Salerno W."/>
            <person name="Parikh A."/>
            <person name="Feasley C.L."/>
            <person name="Dalin E."/>
            <person name="Tu H."/>
            <person name="Huang E."/>
            <person name="Barry K."/>
            <person name="Lindquist E."/>
            <person name="Shapiro H."/>
            <person name="Bruce D."/>
            <person name="Schmutz J."/>
            <person name="Salamov A."/>
            <person name="Fey P."/>
            <person name="Gaudet P."/>
            <person name="Anjard C."/>
            <person name="Babu M.M."/>
            <person name="Basu S."/>
            <person name="Bushmanova Y."/>
            <person name="van der Wel H."/>
            <person name="Katoh-Kurasawa M."/>
            <person name="Dinh C."/>
            <person name="Coutinho P.M."/>
            <person name="Saito T."/>
            <person name="Elias M."/>
            <person name="Schaap P."/>
            <person name="Kay R.R."/>
            <person name="Henrissat B."/>
            <person name="Eichinger L."/>
            <person name="Rivero F."/>
            <person name="Putnam N.H."/>
            <person name="West C.M."/>
            <person name="Loomis W.F."/>
            <person name="Chisholm R.L."/>
            <person name="Shaulsky G."/>
            <person name="Strassmann J.E."/>
            <person name="Queller D.C."/>
            <person name="Kuspa A."/>
            <person name="Grigoriev I.V."/>
        </authorList>
    </citation>
    <scope>NUCLEOTIDE SEQUENCE [LARGE SCALE GENOMIC DNA]</scope>
    <source>
        <strain evidence="3">QSDP1</strain>
    </source>
</reference>
<name>F0Z6A5_DICPU</name>
<dbReference type="eggNOG" id="ENOG502QRJ9">
    <property type="taxonomic scope" value="Eukaryota"/>
</dbReference>
<dbReference type="Gene3D" id="3.30.160.60">
    <property type="entry name" value="Classic Zinc Finger"/>
    <property type="match status" value="1"/>
</dbReference>
<dbReference type="PANTHER" id="PTHR31768">
    <property type="entry name" value="B BOX-TYPE DOMAIN-CONTAINING PROTEIN"/>
    <property type="match status" value="1"/>
</dbReference>
<gene>
    <name evidence="2" type="ORF">DICPUDRAFT_25037</name>
</gene>
<keyword evidence="3" id="KW-1185">Reference proteome</keyword>
<protein>
    <recommendedName>
        <fullName evidence="4">B box-type domain-containing protein</fullName>
    </recommendedName>
</protein>
<dbReference type="InterPro" id="IPR008615">
    <property type="entry name" value="FNIP"/>
</dbReference>
<dbReference type="FunCoup" id="F0Z6A5">
    <property type="interactions" value="926"/>
</dbReference>
<evidence type="ECO:0008006" key="4">
    <source>
        <dbReference type="Google" id="ProtNLM"/>
    </source>
</evidence>
<dbReference type="SUPFAM" id="SSF57845">
    <property type="entry name" value="B-box zinc-binding domain"/>
    <property type="match status" value="1"/>
</dbReference>
<dbReference type="PANTHER" id="PTHR31768:SF3">
    <property type="entry name" value="B BOX-TYPE DOMAIN-CONTAINING PROTEIN-RELATED"/>
    <property type="match status" value="1"/>
</dbReference>
<dbReference type="AlphaFoldDB" id="F0Z6A5"/>
<dbReference type="InterPro" id="IPR040328">
    <property type="entry name" value="DDB_G0279899-like"/>
</dbReference>
<dbReference type="InParanoid" id="F0Z6A5"/>
<proteinExistence type="predicted"/>
<dbReference type="Pfam" id="PF05725">
    <property type="entry name" value="FNIP"/>
    <property type="match status" value="4"/>
</dbReference>